<reference evidence="1" key="1">
    <citation type="submission" date="2023-05" db="EMBL/GenBank/DDBJ databases">
        <authorList>
            <consortium name="ELIXIR-Norway"/>
        </authorList>
    </citation>
    <scope>NUCLEOTIDE SEQUENCE</scope>
</reference>
<sequence length="89" mass="9252">MRAPEATWRGVGHLWALGQELSSPLSVLLTLRLTSGLEPVFCAAGGSQHGCRQPVTRVPPATGALVAVRVPPVFTSPQGAKAGRIRAGK</sequence>
<dbReference type="EMBL" id="OX596086">
    <property type="protein sequence ID" value="CAM9943348.1"/>
    <property type="molecule type" value="Genomic_DNA"/>
</dbReference>
<proteinExistence type="predicted"/>
<organism evidence="1 2">
    <name type="scientific">Rangifer tarandus platyrhynchus</name>
    <name type="common">Svalbard reindeer</name>
    <dbReference type="NCBI Taxonomy" id="3082113"/>
    <lineage>
        <taxon>Eukaryota</taxon>
        <taxon>Metazoa</taxon>
        <taxon>Chordata</taxon>
        <taxon>Craniata</taxon>
        <taxon>Vertebrata</taxon>
        <taxon>Euteleostomi</taxon>
        <taxon>Mammalia</taxon>
        <taxon>Eutheria</taxon>
        <taxon>Laurasiatheria</taxon>
        <taxon>Artiodactyla</taxon>
        <taxon>Ruminantia</taxon>
        <taxon>Pecora</taxon>
        <taxon>Cervidae</taxon>
        <taxon>Odocoileinae</taxon>
        <taxon>Rangifer</taxon>
    </lineage>
</organism>
<name>A0AC59YS07_RANTA</name>
<dbReference type="Proteomes" id="UP001162501">
    <property type="component" value="Chromosome 2"/>
</dbReference>
<accession>A0AC59YS07</accession>
<protein>
    <submittedName>
        <fullName evidence="1">Uncharacterized protein</fullName>
    </submittedName>
</protein>
<reference evidence="1" key="2">
    <citation type="submission" date="2025-03" db="EMBL/GenBank/DDBJ databases">
        <authorList>
            <consortium name="ELIXIR-Norway"/>
            <consortium name="Elixir Norway"/>
        </authorList>
    </citation>
    <scope>NUCLEOTIDE SEQUENCE</scope>
</reference>
<gene>
    <name evidence="1" type="ORF">MRATA1EN22A_LOCUS9718</name>
</gene>
<evidence type="ECO:0000313" key="1">
    <source>
        <dbReference type="EMBL" id="CAM9943348.1"/>
    </source>
</evidence>
<evidence type="ECO:0000313" key="2">
    <source>
        <dbReference type="Proteomes" id="UP001162501"/>
    </source>
</evidence>